<protein>
    <recommendedName>
        <fullName evidence="3">DUF4238 domain-containing protein</fullName>
    </recommendedName>
</protein>
<dbReference type="InterPro" id="IPR025332">
    <property type="entry name" value="DUF4238"/>
</dbReference>
<dbReference type="Proteomes" id="UP000189021">
    <property type="component" value="Unassembled WGS sequence"/>
</dbReference>
<dbReference type="Pfam" id="PF14022">
    <property type="entry name" value="DUF4238"/>
    <property type="match status" value="1"/>
</dbReference>
<keyword evidence="2" id="KW-1185">Reference proteome</keyword>
<dbReference type="RefSeq" id="WP_077658825.1">
    <property type="nucleotide sequence ID" value="NZ_CP040021.1"/>
</dbReference>
<comment type="caution">
    <text evidence="1">The sequence shown here is derived from an EMBL/GenBank/DDBJ whole genome shotgun (WGS) entry which is preliminary data.</text>
</comment>
<evidence type="ECO:0000313" key="1">
    <source>
        <dbReference type="EMBL" id="OOE41036.1"/>
    </source>
</evidence>
<evidence type="ECO:0000313" key="2">
    <source>
        <dbReference type="Proteomes" id="UP000189021"/>
    </source>
</evidence>
<organism evidence="1 2">
    <name type="scientific">Salinivibrio kushneri</name>
    <dbReference type="NCBI Taxonomy" id="1908198"/>
    <lineage>
        <taxon>Bacteria</taxon>
        <taxon>Pseudomonadati</taxon>
        <taxon>Pseudomonadota</taxon>
        <taxon>Gammaproteobacteria</taxon>
        <taxon>Vibrionales</taxon>
        <taxon>Vibrionaceae</taxon>
        <taxon>Salinivibrio</taxon>
    </lineage>
</organism>
<reference evidence="1 2" key="1">
    <citation type="journal article" date="2017" name="Genome Announc.">
        <title>Draft Genome Sequences of Salinivibrio proteolyticus, Salinivibrio sharmensis, Salinivibrio siamensis, Salinivibrio costicola subsp. alcaliphilus, Salinivibrio costicola subsp. vallismortis, and 29 New Isolates Belonging to the Genus Salinivibrio.</title>
        <authorList>
            <person name="Lopez-Hermoso C."/>
            <person name="de la Haba R.R."/>
            <person name="Sanchez-Porro C."/>
            <person name="Bayliss S.C."/>
            <person name="Feil E.J."/>
            <person name="Ventosa A."/>
        </authorList>
    </citation>
    <scope>NUCLEOTIDE SEQUENCE [LARGE SCALE GENOMIC DNA]</scope>
    <source>
        <strain evidence="1 2">AL184</strain>
    </source>
</reference>
<gene>
    <name evidence="1" type="ORF">BZG00_02760</name>
</gene>
<evidence type="ECO:0008006" key="3">
    <source>
        <dbReference type="Google" id="ProtNLM"/>
    </source>
</evidence>
<proteinExistence type="predicted"/>
<sequence>MTKTRDNHFVPQWHQKGFMDERDNQLCHLMRRDIDLKNGETKTVYSKKWQTSAQRFYKKDLYSTFLGTEVNDEIEQKLFGPIDDNGCRAIRAFLTDDQSQWHQNFQNLFIYLDAQKLRTPKGLDWVQSKYPDLTQLQLMMEMQSLRSMHCTFWAEGVRELVSAENSDVKFIVSDHPVTIYNYACSPDSELCGYPSDPDISLKGSQTIFPLDKNRCLILTNLEYAQDPDNANPLQQRTNATRIRQSMVNTIEFINSRKLTSDEVRKINYVIKSRAQSSVAAGKEEWLYPENDLTCDWADIRHVLLPPSGELHRYGGEMFAKFEDGSVHYQDAFGRITPPNDYLNKNIDEAQIGRNSLCGCGRKYKNCCRNVPVDLRATWDVASIRERNLAFCNCIRNVLGLDSGKTWLDVRRELSDDQISKIYGFYSSLWPRETDIYSLLPKPDGKFRGLYTGPVDVRVIGAHALPLASVFDEFLIESPITNSNNIRPEFSPKQSPSKYKYQALKDFLFMLEIEPFIGLGLVNLIPNPSEFDLSLMRAMMDMARDRARPDEIICEQDRRLYLRLSTEDLLNSMAMMPRGAKIQVLVHQFGLTEEMATDSISKLERYAEASPLMMLQQMNAGEGGQFMQFRMGPNYEMALFVAQVTGSVIITDSNSRWRELVSAQHREQGIINYPWNDALSQLSSIPIDYQFLETLQKSQRHFSIARNLIQTADRMVLGDDRDVAKLTRLAGQARELVDQLGQVNDQLVTSSFKVLSPEGGFYDSNVQRLLAQSRCLRYDNRVRSIYGIGLPE</sequence>
<name>A0AB36K0L8_9GAMM</name>
<dbReference type="EMBL" id="MUEK01000002">
    <property type="protein sequence ID" value="OOE41036.1"/>
    <property type="molecule type" value="Genomic_DNA"/>
</dbReference>
<accession>A0AB36K0L8</accession>
<dbReference type="AlphaFoldDB" id="A0AB36K0L8"/>